<dbReference type="GO" id="GO:1904680">
    <property type="term" value="F:peptide transmembrane transporter activity"/>
    <property type="evidence" value="ECO:0007669"/>
    <property type="project" value="TreeGrafter"/>
</dbReference>
<dbReference type="InterPro" id="IPR000914">
    <property type="entry name" value="SBP_5_dom"/>
</dbReference>
<dbReference type="Gene3D" id="3.40.190.10">
    <property type="entry name" value="Periplasmic binding protein-like II"/>
    <property type="match status" value="1"/>
</dbReference>
<dbReference type="InterPro" id="IPR030678">
    <property type="entry name" value="Peptide/Ni-bd"/>
</dbReference>
<dbReference type="GO" id="GO:0042884">
    <property type="term" value="P:microcin transport"/>
    <property type="evidence" value="ECO:0007669"/>
    <property type="project" value="TreeGrafter"/>
</dbReference>
<dbReference type="CDD" id="cd08497">
    <property type="entry name" value="MbnE-like"/>
    <property type="match status" value="1"/>
</dbReference>
<reference evidence="5 6" key="1">
    <citation type="submission" date="2020-05" db="EMBL/GenBank/DDBJ databases">
        <title>Gimesia benthica sp. nov., a novel planctomycete isolated from a deep-sea water sample of the Northwest Indian Ocean.</title>
        <authorList>
            <person name="Wang J."/>
            <person name="Ruan C."/>
            <person name="Song L."/>
            <person name="Zhu Y."/>
            <person name="Li A."/>
            <person name="Zheng X."/>
            <person name="Wang L."/>
            <person name="Lu Z."/>
            <person name="Huang Y."/>
            <person name="Du W."/>
            <person name="Zhou Y."/>
            <person name="Huang L."/>
            <person name="Dai X."/>
        </authorList>
    </citation>
    <scope>NUCLEOTIDE SEQUENCE [LARGE SCALE GENOMIC DNA]</scope>
    <source>
        <strain evidence="5 6">YYQ-30</strain>
    </source>
</reference>
<keyword evidence="6" id="KW-1185">Reference proteome</keyword>
<evidence type="ECO:0000256" key="2">
    <source>
        <dbReference type="ARBA" id="ARBA00005695"/>
    </source>
</evidence>
<comment type="similarity">
    <text evidence="2">Belongs to the bacterial solute-binding protein 5 family.</text>
</comment>
<proteinExistence type="inferred from homology"/>
<dbReference type="InterPro" id="IPR039424">
    <property type="entry name" value="SBP_5"/>
</dbReference>
<dbReference type="EMBL" id="JABFBC010000002">
    <property type="protein sequence ID" value="NNU81489.1"/>
    <property type="molecule type" value="Genomic_DNA"/>
</dbReference>
<dbReference type="AlphaFoldDB" id="A0A849L550"/>
<evidence type="ECO:0000313" key="5">
    <source>
        <dbReference type="EMBL" id="NNU81489.1"/>
    </source>
</evidence>
<comment type="subcellular location">
    <subcellularLocation>
        <location evidence="1">Periplasm</location>
    </subcellularLocation>
</comment>
<feature type="domain" description="Solute-binding protein family 5" evidence="4">
    <location>
        <begin position="134"/>
        <end position="537"/>
    </location>
</feature>
<dbReference type="PIRSF" id="PIRSF002741">
    <property type="entry name" value="MppA"/>
    <property type="match status" value="1"/>
</dbReference>
<evidence type="ECO:0000256" key="3">
    <source>
        <dbReference type="ARBA" id="ARBA00022729"/>
    </source>
</evidence>
<evidence type="ECO:0000259" key="4">
    <source>
        <dbReference type="Pfam" id="PF00496"/>
    </source>
</evidence>
<protein>
    <submittedName>
        <fullName evidence="5">ABC transporter substrate-binding protein</fullName>
    </submittedName>
</protein>
<dbReference type="GO" id="GO:0015833">
    <property type="term" value="P:peptide transport"/>
    <property type="evidence" value="ECO:0007669"/>
    <property type="project" value="TreeGrafter"/>
</dbReference>
<comment type="caution">
    <text evidence="5">The sequence shown here is derived from an EMBL/GenBank/DDBJ whole genome shotgun (WGS) entry which is preliminary data.</text>
</comment>
<evidence type="ECO:0000256" key="1">
    <source>
        <dbReference type="ARBA" id="ARBA00004418"/>
    </source>
</evidence>
<keyword evidence="3" id="KW-0732">Signal</keyword>
<dbReference type="Pfam" id="PF00496">
    <property type="entry name" value="SBP_bac_5"/>
    <property type="match status" value="1"/>
</dbReference>
<dbReference type="PANTHER" id="PTHR30290">
    <property type="entry name" value="PERIPLASMIC BINDING COMPONENT OF ABC TRANSPORTER"/>
    <property type="match status" value="1"/>
</dbReference>
<dbReference type="PANTHER" id="PTHR30290:SF64">
    <property type="entry name" value="ABC TRANSPORTER PERIPLASMIC BINDING PROTEIN"/>
    <property type="match status" value="1"/>
</dbReference>
<name>A0A849L550_9RHOB</name>
<organism evidence="5 6">
    <name type="scientific">Halovulum dunhuangense</name>
    <dbReference type="NCBI Taxonomy" id="1505036"/>
    <lineage>
        <taxon>Bacteria</taxon>
        <taxon>Pseudomonadati</taxon>
        <taxon>Pseudomonadota</taxon>
        <taxon>Alphaproteobacteria</taxon>
        <taxon>Rhodobacterales</taxon>
        <taxon>Paracoccaceae</taxon>
        <taxon>Halovulum</taxon>
    </lineage>
</organism>
<dbReference type="GO" id="GO:0043190">
    <property type="term" value="C:ATP-binding cassette (ABC) transporter complex"/>
    <property type="evidence" value="ECO:0007669"/>
    <property type="project" value="InterPro"/>
</dbReference>
<accession>A0A849L550</accession>
<dbReference type="GO" id="GO:0030288">
    <property type="term" value="C:outer membrane-bounded periplasmic space"/>
    <property type="evidence" value="ECO:0007669"/>
    <property type="project" value="TreeGrafter"/>
</dbReference>
<dbReference type="Proteomes" id="UP000572377">
    <property type="component" value="Unassembled WGS sequence"/>
</dbReference>
<evidence type="ECO:0000313" key="6">
    <source>
        <dbReference type="Proteomes" id="UP000572377"/>
    </source>
</evidence>
<dbReference type="Gene3D" id="3.10.105.10">
    <property type="entry name" value="Dipeptide-binding Protein, Domain 3"/>
    <property type="match status" value="1"/>
</dbReference>
<sequence>MSRPRAETRAKAQADAAPGPLPRALWLLPALGLLALGLTLRPAWGSEHEGAETITSHGISVFGDLKYGPDFPHFDYVNPDAPLGGTMRFVGTGASTTFDSLNPFILKGVPAQGLGLLHDSLLVGSADEPASAYGLIAQSMEYPEDRSWVIFNMNPDARFSDGEPIEASDVVFTYNVLQEKGHPAYRISFQDFESVEALDTHRVKFAFREGASTRELIQQAGGISILPEHYYADVDFAESTMTPPVSSGGYVVRDAQPGQSITYCRNPDYWGWEHPVNVGANNFECIVYEYFADRTAGFEAFKAGQYYLHEEFTSKTWAVDYNFPAIERGWVKQEAIPDNRPSGTQGFWINLRRDKFQDPRVRQAIGLMFNFEWSNETLFYGLYERTDSFWENSPMQAEGLPEGAELALLEEYRDQLPERIFTEPAFTPAVNRPERTDRAAIRQASNLLEDAGWTIVDGIRKNAAGETLTVEVMDDSAAFERIINPFVENLKRIGIDARLTLVDPSQGQQRLKDRDYDLVPGRLVMSLTPGLELRQIFGSQSAMEPDTANYAGVSDPVVDALIQKVIQAESRDEMEVAVRALDRVLRDMHIWVPNWYKASHNVAYWDIFGRPEVKPPYARGDAYWWFDQEKYDALKAAGAPLR</sequence>
<dbReference type="SUPFAM" id="SSF53850">
    <property type="entry name" value="Periplasmic binding protein-like II"/>
    <property type="match status" value="1"/>
</dbReference>
<gene>
    <name evidence="5" type="ORF">HMH01_13700</name>
</gene>
<dbReference type="RefSeq" id="WP_171326329.1">
    <property type="nucleotide sequence ID" value="NZ_JABFBC010000002.1"/>
</dbReference>